<reference evidence="2 3" key="1">
    <citation type="submission" date="2016-03" db="EMBL/GenBank/DDBJ databases">
        <title>Comparative genomics of the ectomycorrhizal sister species Rhizopogon vinicolor and Rhizopogon vesiculosus (Basidiomycota: Boletales) reveals a divergence of the mating type B locus.</title>
        <authorList>
            <person name="Mujic A.B."/>
            <person name="Kuo A."/>
            <person name="Tritt A."/>
            <person name="Lipzen A."/>
            <person name="Chen C."/>
            <person name="Johnson J."/>
            <person name="Sharma A."/>
            <person name="Barry K."/>
            <person name="Grigoriev I.V."/>
            <person name="Spatafora J.W."/>
        </authorList>
    </citation>
    <scope>NUCLEOTIDE SEQUENCE [LARGE SCALE GENOMIC DNA]</scope>
    <source>
        <strain evidence="2 3">AM-OR11-056</strain>
    </source>
</reference>
<dbReference type="InterPro" id="IPR035979">
    <property type="entry name" value="RBD_domain_sf"/>
</dbReference>
<dbReference type="InterPro" id="IPR006931">
    <property type="entry name" value="Calcipressin"/>
</dbReference>
<comment type="caution">
    <text evidence="2">The sequence shown here is derived from an EMBL/GenBank/DDBJ whole genome shotgun (WGS) entry which is preliminary data.</text>
</comment>
<dbReference type="GO" id="GO:0005737">
    <property type="term" value="C:cytoplasm"/>
    <property type="evidence" value="ECO:0007669"/>
    <property type="project" value="TreeGrafter"/>
</dbReference>
<dbReference type="GO" id="GO:0019722">
    <property type="term" value="P:calcium-mediated signaling"/>
    <property type="evidence" value="ECO:0007669"/>
    <property type="project" value="InterPro"/>
</dbReference>
<comment type="similarity">
    <text evidence="1">Belongs to the RCAN family.</text>
</comment>
<evidence type="ECO:0008006" key="4">
    <source>
        <dbReference type="Google" id="ProtNLM"/>
    </source>
</evidence>
<dbReference type="Proteomes" id="UP000183567">
    <property type="component" value="Unassembled WGS sequence"/>
</dbReference>
<gene>
    <name evidence="2" type="ORF">AZE42_11549</name>
</gene>
<dbReference type="PANTHER" id="PTHR10300:SF14">
    <property type="entry name" value="PROTEIN SARAH"/>
    <property type="match status" value="1"/>
</dbReference>
<feature type="non-terminal residue" evidence="2">
    <location>
        <position position="399"/>
    </location>
</feature>
<dbReference type="GO" id="GO:0005634">
    <property type="term" value="C:nucleus"/>
    <property type="evidence" value="ECO:0007669"/>
    <property type="project" value="TreeGrafter"/>
</dbReference>
<evidence type="ECO:0000256" key="1">
    <source>
        <dbReference type="ARBA" id="ARBA00008209"/>
    </source>
</evidence>
<evidence type="ECO:0000313" key="3">
    <source>
        <dbReference type="Proteomes" id="UP000183567"/>
    </source>
</evidence>
<dbReference type="STRING" id="180088.A0A1J8QJE6"/>
<keyword evidence="3" id="KW-1185">Reference proteome</keyword>
<dbReference type="Gene3D" id="3.30.70.330">
    <property type="match status" value="1"/>
</dbReference>
<dbReference type="SUPFAM" id="SSF54928">
    <property type="entry name" value="RNA-binding domain, RBD"/>
    <property type="match status" value="1"/>
</dbReference>
<dbReference type="InterPro" id="IPR012677">
    <property type="entry name" value="Nucleotide-bd_a/b_plait_sf"/>
</dbReference>
<organism evidence="2 3">
    <name type="scientific">Rhizopogon vesiculosus</name>
    <dbReference type="NCBI Taxonomy" id="180088"/>
    <lineage>
        <taxon>Eukaryota</taxon>
        <taxon>Fungi</taxon>
        <taxon>Dikarya</taxon>
        <taxon>Basidiomycota</taxon>
        <taxon>Agaricomycotina</taxon>
        <taxon>Agaricomycetes</taxon>
        <taxon>Agaricomycetidae</taxon>
        <taxon>Boletales</taxon>
        <taxon>Suillineae</taxon>
        <taxon>Rhizopogonaceae</taxon>
        <taxon>Rhizopogon</taxon>
    </lineage>
</organism>
<accession>A0A1J8QJE6</accession>
<dbReference type="CDD" id="cd12434">
    <property type="entry name" value="RRM_RCAN_like"/>
    <property type="match status" value="1"/>
</dbReference>
<sequence>MPDISILTHHSNYLASPQPVQPTNSLLITQVPRTFFQPSILNVLRDHFATYGEINQWVPIASFSRIILVYFSEDSAEQAKHACDPLILTPPHRMPTILRVYRSEPNPILSPSSPTSDENFLRPPPIEKNFLISPPGSPPIGWEQIREDPPNATPLADDLIVALRKLKMQERRSSREVLLEPEEGGVGVYVEDCDFDEGDHSADEMDWEYGSPSPAQLRWKPMATAMPPLRVRVTPQTSVLYLFCGHTVFDHHLLMLSSILTATFAFGASVVAQSSSSVVCIAGQCLQGYSNTTLGATLSASGISTDVLLLPGQYTSTTNPSLLHELLTSSSASLSPSTGFANSSAGSSVSLPLNIALQPGIAIYPQAFYSGQGSYSSLPTSPVGNASIPITASSVALSG</sequence>
<dbReference type="GO" id="GO:0003676">
    <property type="term" value="F:nucleic acid binding"/>
    <property type="evidence" value="ECO:0007669"/>
    <property type="project" value="InterPro"/>
</dbReference>
<name>A0A1J8QJE6_9AGAM</name>
<protein>
    <recommendedName>
        <fullName evidence="4">Calcipressin</fullName>
    </recommendedName>
</protein>
<dbReference type="PANTHER" id="PTHR10300">
    <property type="entry name" value="CALCIPRESSIN"/>
    <property type="match status" value="1"/>
</dbReference>
<dbReference type="OrthoDB" id="17212at2759"/>
<dbReference type="EMBL" id="LVVM01000295">
    <property type="protein sequence ID" value="OJA21053.1"/>
    <property type="molecule type" value="Genomic_DNA"/>
</dbReference>
<dbReference type="Pfam" id="PF04847">
    <property type="entry name" value="Calcipressin"/>
    <property type="match status" value="1"/>
</dbReference>
<dbReference type="AlphaFoldDB" id="A0A1J8QJE6"/>
<evidence type="ECO:0000313" key="2">
    <source>
        <dbReference type="EMBL" id="OJA21053.1"/>
    </source>
</evidence>
<proteinExistence type="inferred from homology"/>
<dbReference type="GO" id="GO:0008597">
    <property type="term" value="F:calcium-dependent protein serine/threonine phosphatase regulator activity"/>
    <property type="evidence" value="ECO:0007669"/>
    <property type="project" value="TreeGrafter"/>
</dbReference>